<feature type="domain" description="Gfo/Idh/MocA-like oxidoreductase N-terminal" evidence="1">
    <location>
        <begin position="4"/>
        <end position="119"/>
    </location>
</feature>
<dbReference type="PANTHER" id="PTHR46368:SF4">
    <property type="entry name" value="OS10G0403700 PROTEIN"/>
    <property type="match status" value="1"/>
</dbReference>
<dbReference type="STRING" id="1891926.Fuma_02376"/>
<keyword evidence="4" id="KW-1185">Reference proteome</keyword>
<dbReference type="Gene3D" id="3.30.360.10">
    <property type="entry name" value="Dihydrodipicolinate Reductase, domain 2"/>
    <property type="match status" value="1"/>
</dbReference>
<dbReference type="GO" id="GO:0047061">
    <property type="term" value="F:glucose-fructose oxidoreductase activity"/>
    <property type="evidence" value="ECO:0007669"/>
    <property type="project" value="UniProtKB-EC"/>
</dbReference>
<dbReference type="SUPFAM" id="SSF51735">
    <property type="entry name" value="NAD(P)-binding Rossmann-fold domains"/>
    <property type="match status" value="1"/>
</dbReference>
<dbReference type="GO" id="GO:0000166">
    <property type="term" value="F:nucleotide binding"/>
    <property type="evidence" value="ECO:0007669"/>
    <property type="project" value="InterPro"/>
</dbReference>
<dbReference type="InterPro" id="IPR000683">
    <property type="entry name" value="Gfo/Idh/MocA-like_OxRdtase_N"/>
</dbReference>
<accession>A0A1P8WFB7</accession>
<dbReference type="Gene3D" id="3.40.50.720">
    <property type="entry name" value="NAD(P)-binding Rossmann-like Domain"/>
    <property type="match status" value="1"/>
</dbReference>
<dbReference type="Proteomes" id="UP000187735">
    <property type="component" value="Chromosome"/>
</dbReference>
<gene>
    <name evidence="3" type="primary">gfo_3</name>
    <name evidence="3" type="ORF">Fuma_02376</name>
</gene>
<protein>
    <submittedName>
        <fullName evidence="3">Glucose--fructose oxidoreductase</fullName>
        <ecNumber evidence="3">1.1.99.28</ecNumber>
    </submittedName>
</protein>
<evidence type="ECO:0000259" key="1">
    <source>
        <dbReference type="Pfam" id="PF01408"/>
    </source>
</evidence>
<dbReference type="EMBL" id="CP017641">
    <property type="protein sequence ID" value="APZ92764.1"/>
    <property type="molecule type" value="Genomic_DNA"/>
</dbReference>
<dbReference type="PANTHER" id="PTHR46368">
    <property type="match status" value="1"/>
</dbReference>
<dbReference type="InterPro" id="IPR036291">
    <property type="entry name" value="NAD(P)-bd_dom_sf"/>
</dbReference>
<keyword evidence="3" id="KW-0560">Oxidoreductase</keyword>
<dbReference type="EC" id="1.1.99.28" evidence="3"/>
<feature type="domain" description="GFO/IDH/MocA-like oxidoreductase" evidence="2">
    <location>
        <begin position="133"/>
        <end position="247"/>
    </location>
</feature>
<reference evidence="3 4" key="1">
    <citation type="journal article" date="2016" name="Front. Microbiol.">
        <title>Fuerstia marisgermanicae gen. nov., sp. nov., an Unusual Member of the Phylum Planctomycetes from the German Wadden Sea.</title>
        <authorList>
            <person name="Kohn T."/>
            <person name="Heuer A."/>
            <person name="Jogler M."/>
            <person name="Vollmers J."/>
            <person name="Boedeker C."/>
            <person name="Bunk B."/>
            <person name="Rast P."/>
            <person name="Borchert D."/>
            <person name="Glockner I."/>
            <person name="Freese H.M."/>
            <person name="Klenk H.P."/>
            <person name="Overmann J."/>
            <person name="Kaster A.K."/>
            <person name="Rohde M."/>
            <person name="Wiegand S."/>
            <person name="Jogler C."/>
        </authorList>
    </citation>
    <scope>NUCLEOTIDE SEQUENCE [LARGE SCALE GENOMIC DNA]</scope>
    <source>
        <strain evidence="3 4">NH11</strain>
    </source>
</reference>
<dbReference type="KEGG" id="fmr:Fuma_02376"/>
<dbReference type="SUPFAM" id="SSF55347">
    <property type="entry name" value="Glyceraldehyde-3-phosphate dehydrogenase-like, C-terminal domain"/>
    <property type="match status" value="1"/>
</dbReference>
<evidence type="ECO:0000259" key="2">
    <source>
        <dbReference type="Pfam" id="PF22725"/>
    </source>
</evidence>
<evidence type="ECO:0000313" key="3">
    <source>
        <dbReference type="EMBL" id="APZ92764.1"/>
    </source>
</evidence>
<sequence>MPDLRFAILGTAKIARTVAPKIQSADGASLVGVASRSAEKAAAFADEFQIPKVFDSYQAALDDPDVDAVYIPLPPSLHLEWTEKAAAAGKHVLCEKPLARNVAEVDQMIAACRRHNVVLLDGVMWYHTPRATAVREVVASGQFGELRQLTSVFTFRWDTMPMDNLRLHRDMGGGALLDLGWYCVGVTLLLFDELPQKVFAKANWCNDVDTRMNAFLWFADDKVATIECGFDTVRRRWFEIAGATGALVCDDFTRPWKPEKPRFWTHDSDGKSTEHVIHHKPQEECMIEAFCELVRTNAVEHPWLTLSRNTQHVCDALDQSARTGTVTEIEYPLTTQKAKP</sequence>
<dbReference type="OrthoDB" id="9783105at2"/>
<name>A0A1P8WFB7_9PLAN</name>
<dbReference type="Pfam" id="PF22725">
    <property type="entry name" value="GFO_IDH_MocA_C3"/>
    <property type="match status" value="1"/>
</dbReference>
<dbReference type="RefSeq" id="WP_077024340.1">
    <property type="nucleotide sequence ID" value="NZ_CP017641.1"/>
</dbReference>
<organism evidence="3 4">
    <name type="scientific">Fuerstiella marisgermanici</name>
    <dbReference type="NCBI Taxonomy" id="1891926"/>
    <lineage>
        <taxon>Bacteria</taxon>
        <taxon>Pseudomonadati</taxon>
        <taxon>Planctomycetota</taxon>
        <taxon>Planctomycetia</taxon>
        <taxon>Planctomycetales</taxon>
        <taxon>Planctomycetaceae</taxon>
        <taxon>Fuerstiella</taxon>
    </lineage>
</organism>
<dbReference type="InterPro" id="IPR055170">
    <property type="entry name" value="GFO_IDH_MocA-like_dom"/>
</dbReference>
<dbReference type="Pfam" id="PF01408">
    <property type="entry name" value="GFO_IDH_MocA"/>
    <property type="match status" value="1"/>
</dbReference>
<evidence type="ECO:0000313" key="4">
    <source>
        <dbReference type="Proteomes" id="UP000187735"/>
    </source>
</evidence>
<proteinExistence type="predicted"/>
<dbReference type="AlphaFoldDB" id="A0A1P8WFB7"/>